<geneLocation type="plasmid" evidence="2 3">
    <name>unnamed2</name>
</geneLocation>
<dbReference type="Proteomes" id="UP000013243">
    <property type="component" value="Plasmid unnamed2"/>
</dbReference>
<protein>
    <recommendedName>
        <fullName evidence="1">Glycosyltransferase 2-like domain-containing protein</fullName>
    </recommendedName>
</protein>
<dbReference type="PANTHER" id="PTHR22916:SF3">
    <property type="entry name" value="UDP-GLCNAC:BETAGAL BETA-1,3-N-ACETYLGLUCOSAMINYLTRANSFERASE-LIKE PROTEIN 1"/>
    <property type="match status" value="1"/>
</dbReference>
<evidence type="ECO:0000313" key="3">
    <source>
        <dbReference type="Proteomes" id="UP000013243"/>
    </source>
</evidence>
<dbReference type="EMBL" id="CP015232">
    <property type="protein sequence ID" value="ANP43363.1"/>
    <property type="molecule type" value="Genomic_DNA"/>
</dbReference>
<dbReference type="GO" id="GO:0016758">
    <property type="term" value="F:hexosyltransferase activity"/>
    <property type="evidence" value="ECO:0007669"/>
    <property type="project" value="UniProtKB-ARBA"/>
</dbReference>
<evidence type="ECO:0000313" key="2">
    <source>
        <dbReference type="EMBL" id="ANP43363.1"/>
    </source>
</evidence>
<dbReference type="KEGG" id="rmb:K529_021645"/>
<reference evidence="2 3" key="1">
    <citation type="journal article" date="2016" name="ISME J.">
        <title>Global occurrence and heterogeneity of the Roseobacter-clade species Ruegeria mobilis.</title>
        <authorList>
            <person name="Sonnenschein E."/>
            <person name="Gram L."/>
        </authorList>
    </citation>
    <scope>NUCLEOTIDE SEQUENCE [LARGE SCALE GENOMIC DNA]</scope>
    <source>
        <strain evidence="2 3">F1926</strain>
        <plasmid evidence="2 3">unnamed2</plasmid>
    </source>
</reference>
<dbReference type="Pfam" id="PF00535">
    <property type="entry name" value="Glycos_transf_2"/>
    <property type="match status" value="1"/>
</dbReference>
<name>A0A1B1A9V5_9RHOB</name>
<organism evidence="2 3">
    <name type="scientific">Tritonibacter mobilis F1926</name>
    <dbReference type="NCBI Taxonomy" id="1265309"/>
    <lineage>
        <taxon>Bacteria</taxon>
        <taxon>Pseudomonadati</taxon>
        <taxon>Pseudomonadota</taxon>
        <taxon>Alphaproteobacteria</taxon>
        <taxon>Rhodobacterales</taxon>
        <taxon>Paracoccaceae</taxon>
        <taxon>Tritonibacter</taxon>
    </lineage>
</organism>
<accession>A0A1B1A9V5</accession>
<dbReference type="InterPro" id="IPR001173">
    <property type="entry name" value="Glyco_trans_2-like"/>
</dbReference>
<dbReference type="PANTHER" id="PTHR22916">
    <property type="entry name" value="GLYCOSYLTRANSFERASE"/>
    <property type="match status" value="1"/>
</dbReference>
<dbReference type="AlphaFoldDB" id="A0A1B1A9V5"/>
<proteinExistence type="predicted"/>
<gene>
    <name evidence="2" type="ORF">K529_021645</name>
</gene>
<keyword evidence="2" id="KW-0614">Plasmid</keyword>
<dbReference type="Gene3D" id="3.90.550.10">
    <property type="entry name" value="Spore Coat Polysaccharide Biosynthesis Protein SpsA, Chain A"/>
    <property type="match status" value="1"/>
</dbReference>
<dbReference type="SUPFAM" id="SSF53448">
    <property type="entry name" value="Nucleotide-diphospho-sugar transferases"/>
    <property type="match status" value="1"/>
</dbReference>
<dbReference type="InterPro" id="IPR029044">
    <property type="entry name" value="Nucleotide-diphossugar_trans"/>
</dbReference>
<sequence length="326" mass="36201">MPIYNGASYLEETLKSLSCQNFSNFEVLCIDDCSSDESADIVRRYAEQDSRFAYIHTGTNLGSAAKAVNFAAARATGRWFVYSSQDDLFSADWLEKLRVRALETGADAVLPDVEFYRADGGGQRKIIGFHGDRSAILTGRDAFVASLDWSIPGNALWPISFLVDHGFNDFGAFADEFTVRQFFLSCTKVAFCDGVFYYRQDNQAAITKKPSAGLLDIPDTSWRLWNLIVNSGFGAEVHSPFALRTLRATIRARALLLNNPSLNREAQIVEETWQSLRASAAFQGSLAACSGSAFRKGIYGLAACHRGWFETLARVSAFWARRKRAK</sequence>
<feature type="domain" description="Glycosyltransferase 2-like" evidence="1">
    <location>
        <begin position="1"/>
        <end position="129"/>
    </location>
</feature>
<dbReference type="CDD" id="cd00761">
    <property type="entry name" value="Glyco_tranf_GTA_type"/>
    <property type="match status" value="1"/>
</dbReference>
<evidence type="ECO:0000259" key="1">
    <source>
        <dbReference type="Pfam" id="PF00535"/>
    </source>
</evidence>